<protein>
    <submittedName>
        <fullName evidence="1">Uncharacterized protein</fullName>
    </submittedName>
</protein>
<organism evidence="1 2">
    <name type="scientific">Persea americana</name>
    <name type="common">Avocado</name>
    <dbReference type="NCBI Taxonomy" id="3435"/>
    <lineage>
        <taxon>Eukaryota</taxon>
        <taxon>Viridiplantae</taxon>
        <taxon>Streptophyta</taxon>
        <taxon>Embryophyta</taxon>
        <taxon>Tracheophyta</taxon>
        <taxon>Spermatophyta</taxon>
        <taxon>Magnoliopsida</taxon>
        <taxon>Magnoliidae</taxon>
        <taxon>Laurales</taxon>
        <taxon>Lauraceae</taxon>
        <taxon>Persea</taxon>
    </lineage>
</organism>
<reference evidence="1 2" key="1">
    <citation type="journal article" date="2022" name="Hortic Res">
        <title>A haplotype resolved chromosomal level avocado genome allows analysis of novel avocado genes.</title>
        <authorList>
            <person name="Nath O."/>
            <person name="Fletcher S.J."/>
            <person name="Hayward A."/>
            <person name="Shaw L.M."/>
            <person name="Masouleh A.K."/>
            <person name="Furtado A."/>
            <person name="Henry R.J."/>
            <person name="Mitter N."/>
        </authorList>
    </citation>
    <scope>NUCLEOTIDE SEQUENCE [LARGE SCALE GENOMIC DNA]</scope>
    <source>
        <strain evidence="2">cv. Hass</strain>
    </source>
</reference>
<accession>A0ACC2MV39</accession>
<evidence type="ECO:0000313" key="2">
    <source>
        <dbReference type="Proteomes" id="UP001234297"/>
    </source>
</evidence>
<dbReference type="EMBL" id="CM056809">
    <property type="protein sequence ID" value="KAJ8649311.1"/>
    <property type="molecule type" value="Genomic_DNA"/>
</dbReference>
<gene>
    <name evidence="1" type="ORF">MRB53_002334</name>
</gene>
<evidence type="ECO:0000313" key="1">
    <source>
        <dbReference type="EMBL" id="KAJ8649311.1"/>
    </source>
</evidence>
<sequence length="83" mass="9412">MTEEMKALEKNTKWKSTKLLEGKKVERRRCRDNDLREGVFLLGDDDGVVQSLAKIEGGGAVTGAGRRRTSRCFIKEEIDKNEL</sequence>
<comment type="caution">
    <text evidence="1">The sequence shown here is derived from an EMBL/GenBank/DDBJ whole genome shotgun (WGS) entry which is preliminary data.</text>
</comment>
<name>A0ACC2MV39_PERAE</name>
<proteinExistence type="predicted"/>
<keyword evidence="2" id="KW-1185">Reference proteome</keyword>
<dbReference type="Proteomes" id="UP001234297">
    <property type="component" value="Chromosome 1"/>
</dbReference>